<feature type="domain" description="Peptidase A1" evidence="7">
    <location>
        <begin position="94"/>
        <end position="430"/>
    </location>
</feature>
<dbReference type="SUPFAM" id="SSF50630">
    <property type="entry name" value="Acid proteases"/>
    <property type="match status" value="1"/>
</dbReference>
<keyword evidence="3" id="KW-0064">Aspartyl protease</keyword>
<dbReference type="InterPro" id="IPR032799">
    <property type="entry name" value="TAXi_C"/>
</dbReference>
<keyword evidence="9" id="KW-1185">Reference proteome</keyword>
<evidence type="ECO:0000256" key="4">
    <source>
        <dbReference type="ARBA" id="ARBA00022801"/>
    </source>
</evidence>
<dbReference type="InterPro" id="IPR021109">
    <property type="entry name" value="Peptidase_aspartic_dom_sf"/>
</dbReference>
<keyword evidence="4" id="KW-0378">Hydrolase</keyword>
<comment type="similarity">
    <text evidence="1">Belongs to the peptidase A1 family.</text>
</comment>
<dbReference type="Pfam" id="PF14541">
    <property type="entry name" value="TAXi_C"/>
    <property type="match status" value="1"/>
</dbReference>
<evidence type="ECO:0000256" key="1">
    <source>
        <dbReference type="ARBA" id="ARBA00007447"/>
    </source>
</evidence>
<dbReference type="InterPro" id="IPR051708">
    <property type="entry name" value="Plant_Aspart_Prot_A1"/>
</dbReference>
<name>A0ABD3JIH3_EUCGL</name>
<keyword evidence="2" id="KW-0645">Protease</keyword>
<dbReference type="InterPro" id="IPR033121">
    <property type="entry name" value="PEPTIDASE_A1"/>
</dbReference>
<protein>
    <recommendedName>
        <fullName evidence="7">Peptidase A1 domain-containing protein</fullName>
    </recommendedName>
</protein>
<dbReference type="GO" id="GO:0006508">
    <property type="term" value="P:proteolysis"/>
    <property type="evidence" value="ECO:0007669"/>
    <property type="project" value="UniProtKB-KW"/>
</dbReference>
<dbReference type="Pfam" id="PF14543">
    <property type="entry name" value="TAXi_N"/>
    <property type="match status" value="1"/>
</dbReference>
<dbReference type="AlphaFoldDB" id="A0ABD3JIH3"/>
<dbReference type="PANTHER" id="PTHR47967:SF14">
    <property type="entry name" value="EUKARYOTIC ASPARTYL PROTEASE FAMILY PROTEIN"/>
    <property type="match status" value="1"/>
</dbReference>
<reference evidence="8 9" key="1">
    <citation type="submission" date="2024-11" db="EMBL/GenBank/DDBJ databases">
        <title>Chromosome-level genome assembly of Eucalyptus globulus Labill. provides insights into its genome evolution.</title>
        <authorList>
            <person name="Li X."/>
        </authorList>
    </citation>
    <scope>NUCLEOTIDE SEQUENCE [LARGE SCALE GENOMIC DNA]</scope>
    <source>
        <strain evidence="8">CL2024</strain>
        <tissue evidence="8">Fresh tender leaves</tissue>
    </source>
</reference>
<dbReference type="PROSITE" id="PS51767">
    <property type="entry name" value="PEPTIDASE_A1"/>
    <property type="match status" value="1"/>
</dbReference>
<dbReference type="CDD" id="cd05476">
    <property type="entry name" value="pepsin_A_like_plant"/>
    <property type="match status" value="1"/>
</dbReference>
<keyword evidence="6" id="KW-0732">Signal</keyword>
<dbReference type="InterPro" id="IPR034161">
    <property type="entry name" value="Pepsin-like_plant"/>
</dbReference>
<dbReference type="FunFam" id="2.40.70.10:FF:000033">
    <property type="entry name" value="Aspartyl protease family protein"/>
    <property type="match status" value="1"/>
</dbReference>
<dbReference type="Proteomes" id="UP001634007">
    <property type="component" value="Unassembled WGS sequence"/>
</dbReference>
<evidence type="ECO:0000256" key="3">
    <source>
        <dbReference type="ARBA" id="ARBA00022750"/>
    </source>
</evidence>
<evidence type="ECO:0000256" key="6">
    <source>
        <dbReference type="SAM" id="SignalP"/>
    </source>
</evidence>
<evidence type="ECO:0000313" key="8">
    <source>
        <dbReference type="EMBL" id="KAL3727429.1"/>
    </source>
</evidence>
<feature type="signal peptide" evidence="6">
    <location>
        <begin position="1"/>
        <end position="23"/>
    </location>
</feature>
<evidence type="ECO:0000259" key="7">
    <source>
        <dbReference type="PROSITE" id="PS51767"/>
    </source>
</evidence>
<organism evidence="8 9">
    <name type="scientific">Eucalyptus globulus</name>
    <name type="common">Tasmanian blue gum</name>
    <dbReference type="NCBI Taxonomy" id="34317"/>
    <lineage>
        <taxon>Eukaryota</taxon>
        <taxon>Viridiplantae</taxon>
        <taxon>Streptophyta</taxon>
        <taxon>Embryophyta</taxon>
        <taxon>Tracheophyta</taxon>
        <taxon>Spermatophyta</taxon>
        <taxon>Magnoliopsida</taxon>
        <taxon>eudicotyledons</taxon>
        <taxon>Gunneridae</taxon>
        <taxon>Pentapetalae</taxon>
        <taxon>rosids</taxon>
        <taxon>malvids</taxon>
        <taxon>Myrtales</taxon>
        <taxon>Myrtaceae</taxon>
        <taxon>Myrtoideae</taxon>
        <taxon>Eucalypteae</taxon>
        <taxon>Eucalyptus</taxon>
    </lineage>
</organism>
<dbReference type="PANTHER" id="PTHR47967">
    <property type="entry name" value="OS07G0603500 PROTEIN-RELATED"/>
    <property type="match status" value="1"/>
</dbReference>
<gene>
    <name evidence="8" type="ORF">ACJRO7_032198</name>
</gene>
<accession>A0ABD3JIH3</accession>
<dbReference type="GO" id="GO:0004190">
    <property type="term" value="F:aspartic-type endopeptidase activity"/>
    <property type="evidence" value="ECO:0007669"/>
    <property type="project" value="UniProtKB-KW"/>
</dbReference>
<dbReference type="Gene3D" id="2.40.70.10">
    <property type="entry name" value="Acid Proteases"/>
    <property type="match status" value="2"/>
</dbReference>
<evidence type="ECO:0000313" key="9">
    <source>
        <dbReference type="Proteomes" id="UP001634007"/>
    </source>
</evidence>
<dbReference type="InterPro" id="IPR032861">
    <property type="entry name" value="TAXi_N"/>
</dbReference>
<dbReference type="FunFam" id="2.40.70.10:FF:000095">
    <property type="entry name" value="Aspartyl protease family protein"/>
    <property type="match status" value="1"/>
</dbReference>
<dbReference type="EMBL" id="JBJKBG010000008">
    <property type="protein sequence ID" value="KAL3727429.1"/>
    <property type="molecule type" value="Genomic_DNA"/>
</dbReference>
<comment type="caution">
    <text evidence="8">The sequence shown here is derived from an EMBL/GenBank/DDBJ whole genome shotgun (WGS) entry which is preliminary data.</text>
</comment>
<evidence type="ECO:0000256" key="5">
    <source>
        <dbReference type="ARBA" id="ARBA00023180"/>
    </source>
</evidence>
<evidence type="ECO:0000256" key="2">
    <source>
        <dbReference type="ARBA" id="ARBA00022670"/>
    </source>
</evidence>
<proteinExistence type="inferred from homology"/>
<feature type="chain" id="PRO_5044760926" description="Peptidase A1 domain-containing protein" evidence="6">
    <location>
        <begin position="24"/>
        <end position="439"/>
    </location>
</feature>
<keyword evidence="5" id="KW-0325">Glycoprotein</keyword>
<sequence>MASAHALVHSLLFLVLKNRLSLAATTNGSSPRRIVTRLIHRDSLLSPYYNPNHTITNRATRILQSSTARLAYFEAKVLETSVHQLNLIPSFPELFVNFSLGHPPVRQLAVMDTGSNLLWVRCAPCRNCRGQATPVLDPLRSSTYSSVSCRTPYCSYAPGSKCDRSDWCIYNQTYYDGPSSRGVLAKDQLTFETQDDGAITVPDVVFGCGHENGKFRDGRVTGILGLGARMISLVSRLGSRFSYCIGNLMDPSYEYNHLILGEGAIFQGYSTPLEVVQGLYYVTLEGISIGPKRLDIDRNAFRRTRRHGGVVMDSGSPMTWLVEKAARAVHGEVRSLMDGVLERVPNGPSSLCYRGTVGRDLVGFPATTLHFAGGADLGLEAASVFYQAKDDVFCIALARSDVEGLSIIGLMAQQYYNMAYDVAGKKLSFQRIDCALLDE</sequence>